<proteinExistence type="predicted"/>
<keyword evidence="2" id="KW-0812">Transmembrane</keyword>
<sequence length="78" mass="7779">MSESHPDPDPRRTPGLEGGDGGSSVPPGETPPGESSTPAGAPDQNANTPSGWGPAPMIALLVLVVLIAAFFLAYAVAL</sequence>
<evidence type="ECO:0000313" key="4">
    <source>
        <dbReference type="Proteomes" id="UP000473014"/>
    </source>
</evidence>
<gene>
    <name evidence="3" type="ORF">F0L17_22210</name>
</gene>
<dbReference type="Pfam" id="PF20088">
    <property type="entry name" value="DUF6480"/>
    <property type="match status" value="1"/>
</dbReference>
<feature type="compositionally biased region" description="Basic and acidic residues" evidence="1">
    <location>
        <begin position="1"/>
        <end position="14"/>
    </location>
</feature>
<dbReference type="EMBL" id="WIXO01000001">
    <property type="protein sequence ID" value="MTE21779.1"/>
    <property type="molecule type" value="Genomic_DNA"/>
</dbReference>
<feature type="compositionally biased region" description="Polar residues" evidence="1">
    <location>
        <begin position="33"/>
        <end position="50"/>
    </location>
</feature>
<feature type="region of interest" description="Disordered" evidence="1">
    <location>
        <begin position="1"/>
        <end position="52"/>
    </location>
</feature>
<evidence type="ECO:0000256" key="1">
    <source>
        <dbReference type="SAM" id="MobiDB-lite"/>
    </source>
</evidence>
<organism evidence="3 4">
    <name type="scientific">Streptomyces taklimakanensis</name>
    <dbReference type="NCBI Taxonomy" id="2569853"/>
    <lineage>
        <taxon>Bacteria</taxon>
        <taxon>Bacillati</taxon>
        <taxon>Actinomycetota</taxon>
        <taxon>Actinomycetes</taxon>
        <taxon>Kitasatosporales</taxon>
        <taxon>Streptomycetaceae</taxon>
        <taxon>Streptomyces</taxon>
    </lineage>
</organism>
<dbReference type="OrthoDB" id="4381799at2"/>
<reference evidence="3 4" key="1">
    <citation type="submission" date="2019-11" db="EMBL/GenBank/DDBJ databases">
        <authorList>
            <person name="Yuan L."/>
        </authorList>
    </citation>
    <scope>NUCLEOTIDE SEQUENCE [LARGE SCALE GENOMIC DNA]</scope>
    <source>
        <strain evidence="3 4">TRM43335</strain>
    </source>
</reference>
<keyword evidence="4" id="KW-1185">Reference proteome</keyword>
<evidence type="ECO:0000256" key="2">
    <source>
        <dbReference type="SAM" id="Phobius"/>
    </source>
</evidence>
<dbReference type="RefSeq" id="WP_155072444.1">
    <property type="nucleotide sequence ID" value="NZ_WIXO01000001.1"/>
</dbReference>
<comment type="caution">
    <text evidence="3">The sequence shown here is derived from an EMBL/GenBank/DDBJ whole genome shotgun (WGS) entry which is preliminary data.</text>
</comment>
<dbReference type="AlphaFoldDB" id="A0A6G2BI81"/>
<dbReference type="Proteomes" id="UP000473014">
    <property type="component" value="Unassembled WGS sequence"/>
</dbReference>
<name>A0A6G2BI81_9ACTN</name>
<keyword evidence="2" id="KW-1133">Transmembrane helix</keyword>
<protein>
    <submittedName>
        <fullName evidence="3">Uncharacterized protein</fullName>
    </submittedName>
</protein>
<accession>A0A6G2BI81</accession>
<keyword evidence="2" id="KW-0472">Membrane</keyword>
<feature type="transmembrane region" description="Helical" evidence="2">
    <location>
        <begin position="57"/>
        <end position="77"/>
    </location>
</feature>
<evidence type="ECO:0000313" key="3">
    <source>
        <dbReference type="EMBL" id="MTE21779.1"/>
    </source>
</evidence>
<dbReference type="InterPro" id="IPR045512">
    <property type="entry name" value="DUF6480"/>
</dbReference>